<dbReference type="Proteomes" id="UP000717585">
    <property type="component" value="Unassembled WGS sequence"/>
</dbReference>
<name>A0A8J6B609_9EUKA</name>
<comment type="subcellular location">
    <subcellularLocation>
        <location evidence="1">Nucleus</location>
    </subcellularLocation>
</comment>
<dbReference type="GO" id="GO:0005634">
    <property type="term" value="C:nucleus"/>
    <property type="evidence" value="ECO:0007669"/>
    <property type="project" value="UniProtKB-SubCell"/>
</dbReference>
<evidence type="ECO:0000313" key="6">
    <source>
        <dbReference type="Proteomes" id="UP000717585"/>
    </source>
</evidence>
<evidence type="ECO:0000259" key="4">
    <source>
        <dbReference type="Pfam" id="PF08701"/>
    </source>
</evidence>
<gene>
    <name evidence="5" type="ORF">J8273_7000</name>
</gene>
<reference evidence="5" key="1">
    <citation type="submission" date="2021-05" db="EMBL/GenBank/DDBJ databases">
        <title>A free-living protist that lacks canonical eukaryotic 1 DNA replication and segregation systems.</title>
        <authorList>
            <person name="Salas-Leiva D.E."/>
            <person name="Tromer E.C."/>
            <person name="Curtis B.A."/>
            <person name="Jerlstrom-Hultqvist J."/>
            <person name="Kolisko M."/>
            <person name="Yi Z."/>
            <person name="Salas-Leiva J.S."/>
            <person name="Gallot-Lavallee L."/>
            <person name="Kops G.J.P.L."/>
            <person name="Archibald J.M."/>
            <person name="Simpson A.G.B."/>
            <person name="Roger A.J."/>
        </authorList>
    </citation>
    <scope>NUCLEOTIDE SEQUENCE</scope>
    <source>
        <strain evidence="5">BICM</strain>
    </source>
</reference>
<evidence type="ECO:0000313" key="5">
    <source>
        <dbReference type="EMBL" id="KAG9390747.1"/>
    </source>
</evidence>
<feature type="domain" description="Guanine nucleotide-binding protein-like 3 N-terminal" evidence="4">
    <location>
        <begin position="15"/>
        <end position="85"/>
    </location>
</feature>
<accession>A0A8J6B609</accession>
<feature type="region of interest" description="Disordered" evidence="3">
    <location>
        <begin position="1"/>
        <end position="46"/>
    </location>
</feature>
<feature type="compositionally biased region" description="Basic residues" evidence="3">
    <location>
        <begin position="1"/>
        <end position="30"/>
    </location>
</feature>
<evidence type="ECO:0000256" key="2">
    <source>
        <dbReference type="ARBA" id="ARBA00023242"/>
    </source>
</evidence>
<organism evidence="5 6">
    <name type="scientific">Carpediemonas membranifera</name>
    <dbReference type="NCBI Taxonomy" id="201153"/>
    <lineage>
        <taxon>Eukaryota</taxon>
        <taxon>Metamonada</taxon>
        <taxon>Carpediemonas-like organisms</taxon>
        <taxon>Carpediemonas</taxon>
    </lineage>
</organism>
<evidence type="ECO:0000256" key="3">
    <source>
        <dbReference type="SAM" id="MobiDB-lite"/>
    </source>
</evidence>
<keyword evidence="2" id="KW-0539">Nucleus</keyword>
<proteinExistence type="predicted"/>
<comment type="caution">
    <text evidence="5">The sequence shown here is derived from an EMBL/GenBank/DDBJ whole genome shotgun (WGS) entry which is preliminary data.</text>
</comment>
<dbReference type="InterPro" id="IPR014813">
    <property type="entry name" value="Gnl3_N_dom"/>
</dbReference>
<protein>
    <submittedName>
        <fullName evidence="5">GNL3L/Grn1 putative GTPase</fullName>
    </submittedName>
</protein>
<dbReference type="Pfam" id="PF08701">
    <property type="entry name" value="GN3L_Grn1"/>
    <property type="match status" value="1"/>
</dbReference>
<dbReference type="EMBL" id="JAHDYR010000062">
    <property type="protein sequence ID" value="KAG9390747.1"/>
    <property type="molecule type" value="Genomic_DNA"/>
</dbReference>
<feature type="compositionally biased region" description="Basic residues" evidence="3">
    <location>
        <begin position="74"/>
        <end position="93"/>
    </location>
</feature>
<keyword evidence="6" id="KW-1185">Reference proteome</keyword>
<feature type="region of interest" description="Disordered" evidence="3">
    <location>
        <begin position="62"/>
        <end position="93"/>
    </location>
</feature>
<sequence length="93" mass="10744">MVAKKRMSKKKSITLKRKIGQAQGKHRSKANKAAGLMRRPPTEKFQIPNDCPFKEEMLQAMLAQQKAAEEEKERKRKLAQKRDRKAQAAKRAQ</sequence>
<evidence type="ECO:0000256" key="1">
    <source>
        <dbReference type="ARBA" id="ARBA00004123"/>
    </source>
</evidence>
<dbReference type="AlphaFoldDB" id="A0A8J6B609"/>